<reference evidence="17 18" key="1">
    <citation type="submission" date="2017-06" db="EMBL/GenBank/DDBJ databases">
        <title>Draft Genome Sequence of Natranaerobius trueperi halophilic, alkalithermophilic bacteria from soda lakes.</title>
        <authorList>
            <person name="Zhao B."/>
        </authorList>
    </citation>
    <scope>NUCLEOTIDE SEQUENCE [LARGE SCALE GENOMIC DNA]</scope>
    <source>
        <strain evidence="17 18">DSM 18760</strain>
    </source>
</reference>
<dbReference type="Pfam" id="PF01066">
    <property type="entry name" value="CDP-OH_P_transf"/>
    <property type="match status" value="1"/>
</dbReference>
<evidence type="ECO:0000313" key="17">
    <source>
        <dbReference type="EMBL" id="OWZ84516.1"/>
    </source>
</evidence>
<dbReference type="EC" id="2.7.8.8" evidence="4"/>
<evidence type="ECO:0000256" key="3">
    <source>
        <dbReference type="ARBA" id="ARBA00010441"/>
    </source>
</evidence>
<feature type="transmembrane region" description="Helical" evidence="16">
    <location>
        <begin position="128"/>
        <end position="147"/>
    </location>
</feature>
<keyword evidence="8 16" id="KW-0812">Transmembrane</keyword>
<dbReference type="InterPro" id="IPR043130">
    <property type="entry name" value="CDP-OH_PTrfase_TM_dom"/>
</dbReference>
<feature type="transmembrane region" description="Helical" evidence="16">
    <location>
        <begin position="95"/>
        <end position="116"/>
    </location>
</feature>
<sequence>MGGVLLNIKKILPSLLTFANLSIGFIVLLLISNGEYRHALSLIIIAMVLDGLDGKLARKLQVSGDFGKELDSLCDIASFGLVPAFYTWHMNEAGLFYEIIMVLALIFFIICGAYRLARFNVETSTKGFAGLPITIAGGLLALVSYYAVMLNTLILIIFTIFLALLMISDISYSSFKGSHIQFRSYWWYLIPVLITFLFILLPYTFLIVLIVYLFSGIANEIL</sequence>
<dbReference type="PROSITE" id="PS00379">
    <property type="entry name" value="CDP_ALCOHOL_P_TRANSF"/>
    <property type="match status" value="1"/>
</dbReference>
<evidence type="ECO:0000256" key="12">
    <source>
        <dbReference type="ARBA" id="ARBA00023209"/>
    </source>
</evidence>
<evidence type="ECO:0000256" key="16">
    <source>
        <dbReference type="SAM" id="Phobius"/>
    </source>
</evidence>
<protein>
    <recommendedName>
        <fullName evidence="5">CDP-diacylglycerol--serine O-phosphatidyltransferase</fullName>
        <ecNumber evidence="4">2.7.8.8</ecNumber>
    </recommendedName>
    <alternativeName>
        <fullName evidence="14">Phosphatidylserine synthase</fullName>
    </alternativeName>
</protein>
<comment type="catalytic activity">
    <reaction evidence="1">
        <text>a CDP-1,2-diacyl-sn-glycerol + L-serine = a 1,2-diacyl-sn-glycero-3-phospho-L-serine + CMP + H(+)</text>
        <dbReference type="Rhea" id="RHEA:16913"/>
        <dbReference type="ChEBI" id="CHEBI:15378"/>
        <dbReference type="ChEBI" id="CHEBI:33384"/>
        <dbReference type="ChEBI" id="CHEBI:57262"/>
        <dbReference type="ChEBI" id="CHEBI:58332"/>
        <dbReference type="ChEBI" id="CHEBI:60377"/>
        <dbReference type="EC" id="2.7.8.8"/>
    </reaction>
</comment>
<gene>
    <name evidence="17" type="primary">pssA</name>
    <name evidence="17" type="ORF">CDO51_03180</name>
</gene>
<dbReference type="InterPro" id="IPR048254">
    <property type="entry name" value="CDP_ALCOHOL_P_TRANSF_CS"/>
</dbReference>
<dbReference type="AlphaFoldDB" id="A0A226BZV8"/>
<dbReference type="EMBL" id="NIQC01000004">
    <property type="protein sequence ID" value="OWZ84516.1"/>
    <property type="molecule type" value="Genomic_DNA"/>
</dbReference>
<proteinExistence type="inferred from homology"/>
<feature type="transmembrane region" description="Helical" evidence="16">
    <location>
        <begin position="185"/>
        <end position="214"/>
    </location>
</feature>
<feature type="transmembrane region" description="Helical" evidence="16">
    <location>
        <begin position="153"/>
        <end position="173"/>
    </location>
</feature>
<organism evidence="17 18">
    <name type="scientific">Natranaerobius trueperi</name>
    <dbReference type="NCBI Taxonomy" id="759412"/>
    <lineage>
        <taxon>Bacteria</taxon>
        <taxon>Bacillati</taxon>
        <taxon>Bacillota</taxon>
        <taxon>Clostridia</taxon>
        <taxon>Natranaerobiales</taxon>
        <taxon>Natranaerobiaceae</taxon>
        <taxon>Natranaerobius</taxon>
    </lineage>
</organism>
<dbReference type="PANTHER" id="PTHR14269:SF61">
    <property type="entry name" value="CDP-DIACYLGLYCEROL--SERINE O-PHOSPHATIDYLTRANSFERASE"/>
    <property type="match status" value="1"/>
</dbReference>
<dbReference type="GO" id="GO:0008654">
    <property type="term" value="P:phospholipid biosynthetic process"/>
    <property type="evidence" value="ECO:0007669"/>
    <property type="project" value="UniProtKB-KW"/>
</dbReference>
<evidence type="ECO:0000256" key="2">
    <source>
        <dbReference type="ARBA" id="ARBA00004127"/>
    </source>
</evidence>
<evidence type="ECO:0000256" key="1">
    <source>
        <dbReference type="ARBA" id="ARBA00000287"/>
    </source>
</evidence>
<dbReference type="InterPro" id="IPR050324">
    <property type="entry name" value="CDP-alcohol_PTase-I"/>
</dbReference>
<evidence type="ECO:0000256" key="13">
    <source>
        <dbReference type="ARBA" id="ARBA00023264"/>
    </source>
</evidence>
<evidence type="ECO:0000256" key="15">
    <source>
        <dbReference type="RuleBase" id="RU003750"/>
    </source>
</evidence>
<evidence type="ECO:0000256" key="11">
    <source>
        <dbReference type="ARBA" id="ARBA00023136"/>
    </source>
</evidence>
<keyword evidence="18" id="KW-1185">Reference proteome</keyword>
<dbReference type="GO" id="GO:0012505">
    <property type="term" value="C:endomembrane system"/>
    <property type="evidence" value="ECO:0007669"/>
    <property type="project" value="UniProtKB-SubCell"/>
</dbReference>
<evidence type="ECO:0000313" key="18">
    <source>
        <dbReference type="Proteomes" id="UP000214588"/>
    </source>
</evidence>
<evidence type="ECO:0000256" key="6">
    <source>
        <dbReference type="ARBA" id="ARBA00022516"/>
    </source>
</evidence>
<dbReference type="InterPro" id="IPR004533">
    <property type="entry name" value="CDP-diaglyc--ser_O-PTrfase"/>
</dbReference>
<keyword evidence="10" id="KW-0443">Lipid metabolism</keyword>
<comment type="caution">
    <text evidence="17">The sequence shown here is derived from an EMBL/GenBank/DDBJ whole genome shotgun (WGS) entry which is preliminary data.</text>
</comment>
<evidence type="ECO:0000256" key="10">
    <source>
        <dbReference type="ARBA" id="ARBA00023098"/>
    </source>
</evidence>
<keyword evidence="7 15" id="KW-0808">Transferase</keyword>
<accession>A0A226BZV8</accession>
<dbReference type="NCBIfam" id="TIGR00473">
    <property type="entry name" value="pssA"/>
    <property type="match status" value="1"/>
</dbReference>
<keyword evidence="9 16" id="KW-1133">Transmembrane helix</keyword>
<evidence type="ECO:0000256" key="7">
    <source>
        <dbReference type="ARBA" id="ARBA00022679"/>
    </source>
</evidence>
<comment type="subcellular location">
    <subcellularLocation>
        <location evidence="2">Endomembrane system</location>
        <topology evidence="2">Multi-pass membrane protein</topology>
    </subcellularLocation>
</comment>
<keyword evidence="6" id="KW-0444">Lipid biosynthesis</keyword>
<dbReference type="InterPro" id="IPR000462">
    <property type="entry name" value="CDP-OH_P_trans"/>
</dbReference>
<dbReference type="Proteomes" id="UP000214588">
    <property type="component" value="Unassembled WGS sequence"/>
</dbReference>
<keyword evidence="13" id="KW-1208">Phospholipid metabolism</keyword>
<dbReference type="GO" id="GO:0016020">
    <property type="term" value="C:membrane"/>
    <property type="evidence" value="ECO:0007669"/>
    <property type="project" value="InterPro"/>
</dbReference>
<name>A0A226BZV8_9FIRM</name>
<evidence type="ECO:0000256" key="5">
    <source>
        <dbReference type="ARBA" id="ARBA00017171"/>
    </source>
</evidence>
<dbReference type="Gene3D" id="1.20.120.1760">
    <property type="match status" value="1"/>
</dbReference>
<comment type="similarity">
    <text evidence="3 15">Belongs to the CDP-alcohol phosphatidyltransferase class-I family.</text>
</comment>
<dbReference type="PANTHER" id="PTHR14269">
    <property type="entry name" value="CDP-DIACYLGLYCEROL--GLYCEROL-3-PHOSPHATE 3-PHOSPHATIDYLTRANSFERASE-RELATED"/>
    <property type="match status" value="1"/>
</dbReference>
<evidence type="ECO:0000256" key="9">
    <source>
        <dbReference type="ARBA" id="ARBA00022989"/>
    </source>
</evidence>
<keyword evidence="11 16" id="KW-0472">Membrane</keyword>
<evidence type="ECO:0000256" key="14">
    <source>
        <dbReference type="ARBA" id="ARBA00032361"/>
    </source>
</evidence>
<evidence type="ECO:0000256" key="8">
    <source>
        <dbReference type="ARBA" id="ARBA00022692"/>
    </source>
</evidence>
<evidence type="ECO:0000256" key="4">
    <source>
        <dbReference type="ARBA" id="ARBA00013174"/>
    </source>
</evidence>
<dbReference type="GO" id="GO:0003882">
    <property type="term" value="F:CDP-diacylglycerol-serine O-phosphatidyltransferase activity"/>
    <property type="evidence" value="ECO:0007669"/>
    <property type="project" value="UniProtKB-EC"/>
</dbReference>
<feature type="transmembrane region" description="Helical" evidence="16">
    <location>
        <begin position="12"/>
        <end position="30"/>
    </location>
</feature>
<keyword evidence="12" id="KW-0594">Phospholipid biosynthesis</keyword>